<dbReference type="GeneID" id="54783623"/>
<dbReference type="InterPro" id="IPR006083">
    <property type="entry name" value="PRK/URK"/>
</dbReference>
<dbReference type="InterPro" id="IPR027417">
    <property type="entry name" value="P-loop_NTPase"/>
</dbReference>
<reference evidence="2 3" key="1">
    <citation type="submission" date="2019-07" db="EMBL/GenBank/DDBJ databases">
        <title>Genome assembly of two rare yeast pathogens: Diutina rugosa and Trichomonascus ciferrii.</title>
        <authorList>
            <person name="Mixao V."/>
            <person name="Saus E."/>
            <person name="Hansen A."/>
            <person name="Lass-Flor C."/>
            <person name="Gabaldon T."/>
        </authorList>
    </citation>
    <scope>NUCLEOTIDE SEQUENCE [LARGE SCALE GENOMIC DNA]</scope>
    <source>
        <strain evidence="2 3">CBS 613</strain>
    </source>
</reference>
<name>A0A642UI23_DIURU</name>
<evidence type="ECO:0000313" key="2">
    <source>
        <dbReference type="EMBL" id="KAA8898117.1"/>
    </source>
</evidence>
<dbReference type="Pfam" id="PF00485">
    <property type="entry name" value="PRK"/>
    <property type="match status" value="1"/>
</dbReference>
<gene>
    <name evidence="2" type="ORF">DIURU_004972</name>
</gene>
<sequence length="176" mass="20169">MGEFETLVNEDWDDGDQRVISVDKSGISRTALRPSRFDFDRILTEVLNLTSDHAVIIVHGLYALHDRRLRNIAQLKVYLHGDPDTRLIRWLRRDVVSGKYSLGRVLNYYVEGAKQEMAEYVMPTKEYADIILPGAEDTAVQLIVDSIEQQVSHTSKVSTPRTNMLRRREGSFFDAS</sequence>
<dbReference type="AlphaFoldDB" id="A0A642UI23"/>
<dbReference type="RefSeq" id="XP_034010374.1">
    <property type="nucleotide sequence ID" value="XM_034157902.1"/>
</dbReference>
<dbReference type="GO" id="GO:0005524">
    <property type="term" value="F:ATP binding"/>
    <property type="evidence" value="ECO:0007669"/>
    <property type="project" value="InterPro"/>
</dbReference>
<dbReference type="Gene3D" id="3.40.50.300">
    <property type="entry name" value="P-loop containing nucleotide triphosphate hydrolases"/>
    <property type="match status" value="1"/>
</dbReference>
<dbReference type="Proteomes" id="UP000449547">
    <property type="component" value="Unassembled WGS sequence"/>
</dbReference>
<organism evidence="2 3">
    <name type="scientific">Diutina rugosa</name>
    <name type="common">Yeast</name>
    <name type="synonym">Candida rugosa</name>
    <dbReference type="NCBI Taxonomy" id="5481"/>
    <lineage>
        <taxon>Eukaryota</taxon>
        <taxon>Fungi</taxon>
        <taxon>Dikarya</taxon>
        <taxon>Ascomycota</taxon>
        <taxon>Saccharomycotina</taxon>
        <taxon>Pichiomycetes</taxon>
        <taxon>Debaryomycetaceae</taxon>
        <taxon>Diutina</taxon>
    </lineage>
</organism>
<dbReference type="OrthoDB" id="738517at2759"/>
<keyword evidence="3" id="KW-1185">Reference proteome</keyword>
<evidence type="ECO:0000259" key="1">
    <source>
        <dbReference type="Pfam" id="PF00485"/>
    </source>
</evidence>
<evidence type="ECO:0000313" key="3">
    <source>
        <dbReference type="Proteomes" id="UP000449547"/>
    </source>
</evidence>
<dbReference type="VEuPathDB" id="FungiDB:DIURU_004972"/>
<dbReference type="GO" id="GO:0016301">
    <property type="term" value="F:kinase activity"/>
    <property type="evidence" value="ECO:0007669"/>
    <property type="project" value="InterPro"/>
</dbReference>
<protein>
    <recommendedName>
        <fullName evidence="1">Phosphoribulokinase/uridine kinase domain-containing protein</fullName>
    </recommendedName>
</protein>
<accession>A0A642UI23</accession>
<feature type="domain" description="Phosphoribulokinase/uridine kinase" evidence="1">
    <location>
        <begin position="47"/>
        <end position="140"/>
    </location>
</feature>
<dbReference type="PANTHER" id="PTHR10285">
    <property type="entry name" value="URIDINE KINASE"/>
    <property type="match status" value="1"/>
</dbReference>
<dbReference type="EMBL" id="SWFT01000149">
    <property type="protein sequence ID" value="KAA8898117.1"/>
    <property type="molecule type" value="Genomic_DNA"/>
</dbReference>
<dbReference type="OMA" id="HAVIIVH"/>
<comment type="caution">
    <text evidence="2">The sequence shown here is derived from an EMBL/GenBank/DDBJ whole genome shotgun (WGS) entry which is preliminary data.</text>
</comment>
<proteinExistence type="predicted"/>
<dbReference type="SUPFAM" id="SSF52540">
    <property type="entry name" value="P-loop containing nucleoside triphosphate hydrolases"/>
    <property type="match status" value="1"/>
</dbReference>